<evidence type="ECO:0000256" key="5">
    <source>
        <dbReference type="ARBA" id="ARBA00023004"/>
    </source>
</evidence>
<dbReference type="GO" id="GO:0020037">
    <property type="term" value="F:heme binding"/>
    <property type="evidence" value="ECO:0007669"/>
    <property type="project" value="InterPro"/>
</dbReference>
<dbReference type="InterPro" id="IPR002403">
    <property type="entry name" value="Cyt_P450_E_grp-IV"/>
</dbReference>
<keyword evidence="3 7" id="KW-0479">Metal-binding</keyword>
<evidence type="ECO:0000313" key="9">
    <source>
        <dbReference type="Proteomes" id="UP001320245"/>
    </source>
</evidence>
<dbReference type="GO" id="GO:0004497">
    <property type="term" value="F:monooxygenase activity"/>
    <property type="evidence" value="ECO:0007669"/>
    <property type="project" value="UniProtKB-KW"/>
</dbReference>
<dbReference type="Proteomes" id="UP001320245">
    <property type="component" value="Unassembled WGS sequence"/>
</dbReference>
<dbReference type="InterPro" id="IPR001128">
    <property type="entry name" value="Cyt_P450"/>
</dbReference>
<sequence length="265" mass="29602">MLPESKLSSTAVLVDSVMGQYNGIATFLPGMAEELQAAMVEQLGQSTVENPVVCVAYELLLSFIHRISSVVFVGQEYCHNPIWTDAVTALPFDVEILKFLLLPFPAFLRRFIAPLIPQRRLGFDRKVISPIELSDGKTTLPRGATIAVPGGPMSRDSEYYDDPQRFDGFRFYRPDEDGDIVGSTTSQQDFTGIEPGNLSWGNGRFTCPGRWYAAAMIKLIVASLLLEYDISFPPGQTERPRNVKYDTEVHPDMAQKIILRRRHGA</sequence>
<keyword evidence="9" id="KW-1185">Reference proteome</keyword>
<proteinExistence type="inferred from homology"/>
<evidence type="ECO:0000256" key="4">
    <source>
        <dbReference type="ARBA" id="ARBA00023002"/>
    </source>
</evidence>
<keyword evidence="7" id="KW-0349">Heme</keyword>
<keyword evidence="4" id="KW-0560">Oxidoreductase</keyword>
<gene>
    <name evidence="8" type="ORF">SLS53_004240</name>
</gene>
<dbReference type="InterPro" id="IPR036396">
    <property type="entry name" value="Cyt_P450_sf"/>
</dbReference>
<accession>A0AAN9UB66</accession>
<dbReference type="Pfam" id="PF00067">
    <property type="entry name" value="p450"/>
    <property type="match status" value="1"/>
</dbReference>
<evidence type="ECO:0000256" key="7">
    <source>
        <dbReference type="PIRSR" id="PIRSR602403-1"/>
    </source>
</evidence>
<dbReference type="SUPFAM" id="SSF48264">
    <property type="entry name" value="Cytochrome P450"/>
    <property type="match status" value="1"/>
</dbReference>
<evidence type="ECO:0008006" key="10">
    <source>
        <dbReference type="Google" id="ProtNLM"/>
    </source>
</evidence>
<dbReference type="PANTHER" id="PTHR46206">
    <property type="entry name" value="CYTOCHROME P450"/>
    <property type="match status" value="1"/>
</dbReference>
<evidence type="ECO:0000256" key="2">
    <source>
        <dbReference type="ARBA" id="ARBA00010617"/>
    </source>
</evidence>
<feature type="binding site" description="axial binding residue" evidence="7">
    <location>
        <position position="207"/>
    </location>
    <ligand>
        <name>heme</name>
        <dbReference type="ChEBI" id="CHEBI:30413"/>
    </ligand>
    <ligandPart>
        <name>Fe</name>
        <dbReference type="ChEBI" id="CHEBI:18248"/>
    </ligandPart>
</feature>
<dbReference type="EMBL" id="JAJSPL020000014">
    <property type="protein sequence ID" value="KAK7743155.1"/>
    <property type="molecule type" value="Genomic_DNA"/>
</dbReference>
<dbReference type="GO" id="GO:0016705">
    <property type="term" value="F:oxidoreductase activity, acting on paired donors, with incorporation or reduction of molecular oxygen"/>
    <property type="evidence" value="ECO:0007669"/>
    <property type="project" value="InterPro"/>
</dbReference>
<organism evidence="8 9">
    <name type="scientific">Cytospora paraplurivora</name>
    <dbReference type="NCBI Taxonomy" id="2898453"/>
    <lineage>
        <taxon>Eukaryota</taxon>
        <taxon>Fungi</taxon>
        <taxon>Dikarya</taxon>
        <taxon>Ascomycota</taxon>
        <taxon>Pezizomycotina</taxon>
        <taxon>Sordariomycetes</taxon>
        <taxon>Sordariomycetidae</taxon>
        <taxon>Diaporthales</taxon>
        <taxon>Cytosporaceae</taxon>
        <taxon>Cytospora</taxon>
    </lineage>
</organism>
<dbReference type="GO" id="GO:0005506">
    <property type="term" value="F:iron ion binding"/>
    <property type="evidence" value="ECO:0007669"/>
    <property type="project" value="InterPro"/>
</dbReference>
<keyword evidence="5 7" id="KW-0408">Iron</keyword>
<comment type="caution">
    <text evidence="8">The sequence shown here is derived from an EMBL/GenBank/DDBJ whole genome shotgun (WGS) entry which is preliminary data.</text>
</comment>
<protein>
    <recommendedName>
        <fullName evidence="10">Cytochrome P450</fullName>
    </recommendedName>
</protein>
<keyword evidence="6" id="KW-0503">Monooxygenase</keyword>
<evidence type="ECO:0000256" key="1">
    <source>
        <dbReference type="ARBA" id="ARBA00001971"/>
    </source>
</evidence>
<comment type="cofactor">
    <cofactor evidence="1 7">
        <name>heme</name>
        <dbReference type="ChEBI" id="CHEBI:30413"/>
    </cofactor>
</comment>
<dbReference type="AlphaFoldDB" id="A0AAN9UB66"/>
<dbReference type="PRINTS" id="PR00465">
    <property type="entry name" value="EP450IV"/>
</dbReference>
<evidence type="ECO:0000313" key="8">
    <source>
        <dbReference type="EMBL" id="KAK7743155.1"/>
    </source>
</evidence>
<name>A0AAN9UB66_9PEZI</name>
<reference evidence="8 9" key="1">
    <citation type="journal article" date="2023" name="PLoS ONE">
        <title>Cytospora paraplurivora sp. nov. isolated from orchards with fruit tree decline syndrome in Ontario, Canada.</title>
        <authorList>
            <person name="Ilyukhin E."/>
            <person name="Nguyen H.D.T."/>
            <person name="Castle A.J."/>
            <person name="Ellouze W."/>
        </authorList>
    </citation>
    <scope>NUCLEOTIDE SEQUENCE [LARGE SCALE GENOMIC DNA]</scope>
    <source>
        <strain evidence="8 9">FDS-564</strain>
    </source>
</reference>
<evidence type="ECO:0000256" key="3">
    <source>
        <dbReference type="ARBA" id="ARBA00022723"/>
    </source>
</evidence>
<evidence type="ECO:0000256" key="6">
    <source>
        <dbReference type="ARBA" id="ARBA00023033"/>
    </source>
</evidence>
<dbReference type="Gene3D" id="1.10.630.10">
    <property type="entry name" value="Cytochrome P450"/>
    <property type="match status" value="1"/>
</dbReference>
<comment type="similarity">
    <text evidence="2">Belongs to the cytochrome P450 family.</text>
</comment>
<dbReference type="PANTHER" id="PTHR46206:SF7">
    <property type="entry name" value="P450, PUTATIVE (EUROFUNG)-RELATED"/>
    <property type="match status" value="1"/>
</dbReference>